<proteinExistence type="predicted"/>
<dbReference type="EMBL" id="JALLPB020000478">
    <property type="protein sequence ID" value="KAL3808705.1"/>
    <property type="molecule type" value="Genomic_DNA"/>
</dbReference>
<reference evidence="2 3" key="1">
    <citation type="submission" date="2024-10" db="EMBL/GenBank/DDBJ databases">
        <title>Updated reference genomes for cyclostephanoid diatoms.</title>
        <authorList>
            <person name="Roberts W.R."/>
            <person name="Alverson A.J."/>
        </authorList>
    </citation>
    <scope>NUCLEOTIDE SEQUENCE [LARGE SCALE GENOMIC DNA]</scope>
    <source>
        <strain evidence="2 3">AJA228-03</strain>
    </source>
</reference>
<dbReference type="Proteomes" id="UP001530377">
    <property type="component" value="Unassembled WGS sequence"/>
</dbReference>
<sequence length="296" mass="31879">MPASHLPDISKLKISELKEELDLYCVDTSGFTEKKDFTSALKKARETLPRPITTYREPEPIPESKKDRQKSTSSSSTKDPAAAAAAATASTTKSAPQSKASAPTPQAPSPTAQPTPASSSSRSSNPSSTTHKGKDKDARKALASRSPVIARQTLREHPSAKVLGERNGSYLPGSPFSFSLRGSLHEDDSAIIRVPDGVCLTISAASVDRKSMSTYLMQQGSIGVSLRISSEENPQLMPVWTFDKDRSSGYSASNLGIRVCGPRNVRLFAYMEMGMRSNATVEVFVFGSVCLDLDKF</sequence>
<name>A0ABD3R6S1_9STRA</name>
<organism evidence="2 3">
    <name type="scientific">Cyclostephanos tholiformis</name>
    <dbReference type="NCBI Taxonomy" id="382380"/>
    <lineage>
        <taxon>Eukaryota</taxon>
        <taxon>Sar</taxon>
        <taxon>Stramenopiles</taxon>
        <taxon>Ochrophyta</taxon>
        <taxon>Bacillariophyta</taxon>
        <taxon>Coscinodiscophyceae</taxon>
        <taxon>Thalassiosirophycidae</taxon>
        <taxon>Stephanodiscales</taxon>
        <taxon>Stephanodiscaceae</taxon>
        <taxon>Cyclostephanos</taxon>
    </lineage>
</organism>
<gene>
    <name evidence="2" type="ORF">ACHAXA_010085</name>
</gene>
<feature type="compositionally biased region" description="Basic and acidic residues" evidence="1">
    <location>
        <begin position="56"/>
        <end position="70"/>
    </location>
</feature>
<dbReference type="AlphaFoldDB" id="A0ABD3R6S1"/>
<feature type="compositionally biased region" description="Basic and acidic residues" evidence="1">
    <location>
        <begin position="35"/>
        <end position="48"/>
    </location>
</feature>
<evidence type="ECO:0000313" key="3">
    <source>
        <dbReference type="Proteomes" id="UP001530377"/>
    </source>
</evidence>
<feature type="region of interest" description="Disordered" evidence="1">
    <location>
        <begin position="35"/>
        <end position="168"/>
    </location>
</feature>
<protein>
    <submittedName>
        <fullName evidence="2">Uncharacterized protein</fullName>
    </submittedName>
</protein>
<comment type="caution">
    <text evidence="2">The sequence shown here is derived from an EMBL/GenBank/DDBJ whole genome shotgun (WGS) entry which is preliminary data.</text>
</comment>
<feature type="compositionally biased region" description="Low complexity" evidence="1">
    <location>
        <begin position="71"/>
        <end position="104"/>
    </location>
</feature>
<feature type="compositionally biased region" description="Low complexity" evidence="1">
    <location>
        <begin position="114"/>
        <end position="130"/>
    </location>
</feature>
<evidence type="ECO:0000256" key="1">
    <source>
        <dbReference type="SAM" id="MobiDB-lite"/>
    </source>
</evidence>
<evidence type="ECO:0000313" key="2">
    <source>
        <dbReference type="EMBL" id="KAL3808705.1"/>
    </source>
</evidence>
<keyword evidence="3" id="KW-1185">Reference proteome</keyword>
<accession>A0ABD3R6S1</accession>